<accession>A0AAN6XA53</accession>
<name>A0AAN6XA53_9PEZI</name>
<evidence type="ECO:0000256" key="1">
    <source>
        <dbReference type="SAM" id="MobiDB-lite"/>
    </source>
</evidence>
<feature type="compositionally biased region" description="Basic and acidic residues" evidence="1">
    <location>
        <begin position="28"/>
        <end position="55"/>
    </location>
</feature>
<comment type="caution">
    <text evidence="2">The sequence shown here is derived from an EMBL/GenBank/DDBJ whole genome shotgun (WGS) entry which is preliminary data.</text>
</comment>
<proteinExistence type="predicted"/>
<dbReference type="AlphaFoldDB" id="A0AAN6XA53"/>
<evidence type="ECO:0000313" key="3">
    <source>
        <dbReference type="Proteomes" id="UP001303160"/>
    </source>
</evidence>
<protein>
    <submittedName>
        <fullName evidence="2">Uncharacterized protein</fullName>
    </submittedName>
</protein>
<keyword evidence="3" id="KW-1185">Reference proteome</keyword>
<gene>
    <name evidence="2" type="ORF">QBC40DRAFT_268427</name>
</gene>
<sequence>MTVLNSGNPPPDDSGDRPPPHSGIAIRLKQEEKGKNTEEQPEKKEEVKQPPKKGGDPKWLMHICVRCRRTFYHGDVKMINLTPVNKRTDWQLCLRYHLGKLAKLGDCLRYEMAPGVDIDMSRITPDDLETLVWDCCRALYEYGSGLLPRSCTLVTHDAFRLARTRMFRGCKFSSG</sequence>
<reference evidence="2" key="2">
    <citation type="submission" date="2023-05" db="EMBL/GenBank/DDBJ databases">
        <authorList>
            <consortium name="Lawrence Berkeley National Laboratory"/>
            <person name="Steindorff A."/>
            <person name="Hensen N."/>
            <person name="Bonometti L."/>
            <person name="Westerberg I."/>
            <person name="Brannstrom I.O."/>
            <person name="Guillou S."/>
            <person name="Cros-Aarteil S."/>
            <person name="Calhoun S."/>
            <person name="Haridas S."/>
            <person name="Kuo A."/>
            <person name="Mondo S."/>
            <person name="Pangilinan J."/>
            <person name="Riley R."/>
            <person name="Labutti K."/>
            <person name="Andreopoulos B."/>
            <person name="Lipzen A."/>
            <person name="Chen C."/>
            <person name="Yanf M."/>
            <person name="Daum C."/>
            <person name="Ng V."/>
            <person name="Clum A."/>
            <person name="Ohm R."/>
            <person name="Martin F."/>
            <person name="Silar P."/>
            <person name="Natvig D."/>
            <person name="Lalanne C."/>
            <person name="Gautier V."/>
            <person name="Ament-Velasquez S.L."/>
            <person name="Kruys A."/>
            <person name="Hutchinson M.I."/>
            <person name="Powell A.J."/>
            <person name="Barry K."/>
            <person name="Miller A.N."/>
            <person name="Grigoriev I.V."/>
            <person name="Debuchy R."/>
            <person name="Gladieux P."/>
            <person name="Thoren M.H."/>
            <person name="Johannesson H."/>
        </authorList>
    </citation>
    <scope>NUCLEOTIDE SEQUENCE</scope>
    <source>
        <strain evidence="2">CBS 315.58</strain>
    </source>
</reference>
<feature type="non-terminal residue" evidence="2">
    <location>
        <position position="175"/>
    </location>
</feature>
<reference evidence="2" key="1">
    <citation type="journal article" date="2023" name="Mol. Phylogenet. Evol.">
        <title>Genome-scale phylogeny and comparative genomics of the fungal order Sordariales.</title>
        <authorList>
            <person name="Hensen N."/>
            <person name="Bonometti L."/>
            <person name="Westerberg I."/>
            <person name="Brannstrom I.O."/>
            <person name="Guillou S."/>
            <person name="Cros-Aarteil S."/>
            <person name="Calhoun S."/>
            <person name="Haridas S."/>
            <person name="Kuo A."/>
            <person name="Mondo S."/>
            <person name="Pangilinan J."/>
            <person name="Riley R."/>
            <person name="LaButti K."/>
            <person name="Andreopoulos B."/>
            <person name="Lipzen A."/>
            <person name="Chen C."/>
            <person name="Yan M."/>
            <person name="Daum C."/>
            <person name="Ng V."/>
            <person name="Clum A."/>
            <person name="Steindorff A."/>
            <person name="Ohm R.A."/>
            <person name="Martin F."/>
            <person name="Silar P."/>
            <person name="Natvig D.O."/>
            <person name="Lalanne C."/>
            <person name="Gautier V."/>
            <person name="Ament-Velasquez S.L."/>
            <person name="Kruys A."/>
            <person name="Hutchinson M.I."/>
            <person name="Powell A.J."/>
            <person name="Barry K."/>
            <person name="Miller A.N."/>
            <person name="Grigoriev I.V."/>
            <person name="Debuchy R."/>
            <person name="Gladieux P."/>
            <person name="Hiltunen Thoren M."/>
            <person name="Johannesson H."/>
        </authorList>
    </citation>
    <scope>NUCLEOTIDE SEQUENCE</scope>
    <source>
        <strain evidence="2">CBS 315.58</strain>
    </source>
</reference>
<organism evidence="2 3">
    <name type="scientific">Triangularia verruculosa</name>
    <dbReference type="NCBI Taxonomy" id="2587418"/>
    <lineage>
        <taxon>Eukaryota</taxon>
        <taxon>Fungi</taxon>
        <taxon>Dikarya</taxon>
        <taxon>Ascomycota</taxon>
        <taxon>Pezizomycotina</taxon>
        <taxon>Sordariomycetes</taxon>
        <taxon>Sordariomycetidae</taxon>
        <taxon>Sordariales</taxon>
        <taxon>Podosporaceae</taxon>
        <taxon>Triangularia</taxon>
    </lineage>
</organism>
<evidence type="ECO:0000313" key="2">
    <source>
        <dbReference type="EMBL" id="KAK4196496.1"/>
    </source>
</evidence>
<dbReference type="EMBL" id="MU863983">
    <property type="protein sequence ID" value="KAK4196496.1"/>
    <property type="molecule type" value="Genomic_DNA"/>
</dbReference>
<feature type="region of interest" description="Disordered" evidence="1">
    <location>
        <begin position="1"/>
        <end position="55"/>
    </location>
</feature>
<dbReference type="Proteomes" id="UP001303160">
    <property type="component" value="Unassembled WGS sequence"/>
</dbReference>